<dbReference type="InterPro" id="IPR053134">
    <property type="entry name" value="RNA-dir_DNA_polymerase"/>
</dbReference>
<dbReference type="Proteomes" id="UP000327157">
    <property type="component" value="Chromosome 16"/>
</dbReference>
<dbReference type="PANTHER" id="PTHR24559">
    <property type="entry name" value="TRANSPOSON TY3-I GAG-POL POLYPROTEIN"/>
    <property type="match status" value="1"/>
</dbReference>
<evidence type="ECO:0000313" key="4">
    <source>
        <dbReference type="Proteomes" id="UP000327157"/>
    </source>
</evidence>
<dbReference type="OrthoDB" id="1928766at2759"/>
<dbReference type="InterPro" id="IPR043128">
    <property type="entry name" value="Rev_trsase/Diguanyl_cyclase"/>
</dbReference>
<reference evidence="4" key="2">
    <citation type="submission" date="2019-10" db="EMBL/GenBank/DDBJ databases">
        <title>A de novo genome assembly of a pear dwarfing rootstock.</title>
        <authorList>
            <person name="Wang F."/>
            <person name="Wang J."/>
            <person name="Li S."/>
            <person name="Zhang Y."/>
            <person name="Fang M."/>
            <person name="Ma L."/>
            <person name="Zhao Y."/>
            <person name="Jiang S."/>
        </authorList>
    </citation>
    <scope>NUCLEOTIDE SEQUENCE [LARGE SCALE GENOMIC DNA]</scope>
</reference>
<evidence type="ECO:0000256" key="1">
    <source>
        <dbReference type="SAM" id="MobiDB-lite"/>
    </source>
</evidence>
<proteinExistence type="predicted"/>
<dbReference type="Gene3D" id="3.10.10.10">
    <property type="entry name" value="HIV Type 1 Reverse Transcriptase, subunit A, domain 1"/>
    <property type="match status" value="1"/>
</dbReference>
<feature type="region of interest" description="Disordered" evidence="1">
    <location>
        <begin position="51"/>
        <end position="70"/>
    </location>
</feature>
<name>A0A5N5HC17_9ROSA</name>
<dbReference type="PANTHER" id="PTHR24559:SF439">
    <property type="entry name" value="RETROTRANSPOSON, UNCLASSIFIED-LIKE PROTEIN"/>
    <property type="match status" value="1"/>
</dbReference>
<accession>A0A5N5HC17</accession>
<evidence type="ECO:0000313" key="3">
    <source>
        <dbReference type="EMBL" id="KAB2625536.1"/>
    </source>
</evidence>
<sequence length="601" mass="68538">MIRIVQMQHKAHMNSLKVPTALKTSKNVKFERVPDGAINQLHWKIKKEVEKANSKTKGEGEHVPQNPHPGKYRILRRAQDAFFVDSTSTYEALLGRDWIHQSPSVPSTLHQQVAIYHEDGETRSGFWEMVEAESRPFLPTANVAEANFCNPRNEILQCWGVDENGRPTKVVAIRSLIKRLLVYGRKKKSKKMRAGNFFGKELEAAIQMAECVYNLDGPENLPKNPKLVEFLCAKPDKPQLEVQDLLKTIDLGTKEDPRPIQISGLLEMEDQAKVVSLLHEFKDSFAWHYTEMPGLDSTLVEHRMPIKEGYKPVKQAPRRMSNEIEEKVKEVIERLVKVGFIKPVKYVEWLVNIVPVLKAITKAVRCCVDYRNINGATLKDEYPMPIADLSIDAVAKHNVLFFMDGNASYNQIKMARKDIHKTTFRCPGHVGAYEYLVMPFRLKNIGATYQRAMNAIFHDLISHSMEYVPQRVIKGKAITNFLVEHQESQYEIINVSGTLEVASMWISSSKALYGKEEWIQQEIKIILGDTLWAYRTSKRAATGTTLYALTFGQDSVIPMEINLLLKAIEVLKQKLEAIRFSEDIIKDDSSLGMLFPTTIET</sequence>
<keyword evidence="4" id="KW-1185">Reference proteome</keyword>
<protein>
    <submittedName>
        <fullName evidence="3">S2-RNase</fullName>
    </submittedName>
</protein>
<dbReference type="Gene3D" id="3.30.70.270">
    <property type="match status" value="1"/>
</dbReference>
<organism evidence="3 4">
    <name type="scientific">Pyrus ussuriensis x Pyrus communis</name>
    <dbReference type="NCBI Taxonomy" id="2448454"/>
    <lineage>
        <taxon>Eukaryota</taxon>
        <taxon>Viridiplantae</taxon>
        <taxon>Streptophyta</taxon>
        <taxon>Embryophyta</taxon>
        <taxon>Tracheophyta</taxon>
        <taxon>Spermatophyta</taxon>
        <taxon>Magnoliopsida</taxon>
        <taxon>eudicotyledons</taxon>
        <taxon>Gunneridae</taxon>
        <taxon>Pentapetalae</taxon>
        <taxon>rosids</taxon>
        <taxon>fabids</taxon>
        <taxon>Rosales</taxon>
        <taxon>Rosaceae</taxon>
        <taxon>Amygdaloideae</taxon>
        <taxon>Maleae</taxon>
        <taxon>Pyrus</taxon>
    </lineage>
</organism>
<feature type="domain" description="Reverse transcriptase" evidence="2">
    <location>
        <begin position="365"/>
        <end position="463"/>
    </location>
</feature>
<reference evidence="3 4" key="3">
    <citation type="submission" date="2019-11" db="EMBL/GenBank/DDBJ databases">
        <title>A de novo genome assembly of a pear dwarfing rootstock.</title>
        <authorList>
            <person name="Wang F."/>
            <person name="Wang J."/>
            <person name="Li S."/>
            <person name="Zhang Y."/>
            <person name="Fang M."/>
            <person name="Ma L."/>
            <person name="Zhao Y."/>
            <person name="Jiang S."/>
        </authorList>
    </citation>
    <scope>NUCLEOTIDE SEQUENCE [LARGE SCALE GENOMIC DNA]</scope>
    <source>
        <strain evidence="3">S2</strain>
        <tissue evidence="3">Leaf</tissue>
    </source>
</reference>
<feature type="compositionally biased region" description="Basic and acidic residues" evidence="1">
    <location>
        <begin position="51"/>
        <end position="62"/>
    </location>
</feature>
<reference evidence="3 4" key="1">
    <citation type="submission" date="2019-09" db="EMBL/GenBank/DDBJ databases">
        <authorList>
            <person name="Ou C."/>
        </authorList>
    </citation>
    <scope>NUCLEOTIDE SEQUENCE [LARGE SCALE GENOMIC DNA]</scope>
    <source>
        <strain evidence="3">S2</strain>
        <tissue evidence="3">Leaf</tissue>
    </source>
</reference>
<dbReference type="Pfam" id="PF00078">
    <property type="entry name" value="RVT_1"/>
    <property type="match status" value="1"/>
</dbReference>
<evidence type="ECO:0000259" key="2">
    <source>
        <dbReference type="Pfam" id="PF00078"/>
    </source>
</evidence>
<dbReference type="InterPro" id="IPR000477">
    <property type="entry name" value="RT_dom"/>
</dbReference>
<dbReference type="SUPFAM" id="SSF56672">
    <property type="entry name" value="DNA/RNA polymerases"/>
    <property type="match status" value="1"/>
</dbReference>
<dbReference type="InterPro" id="IPR043502">
    <property type="entry name" value="DNA/RNA_pol_sf"/>
</dbReference>
<comment type="caution">
    <text evidence="3">The sequence shown here is derived from an EMBL/GenBank/DDBJ whole genome shotgun (WGS) entry which is preliminary data.</text>
</comment>
<dbReference type="CDD" id="cd01647">
    <property type="entry name" value="RT_LTR"/>
    <property type="match status" value="1"/>
</dbReference>
<gene>
    <name evidence="3" type="ORF">D8674_017196</name>
</gene>
<dbReference type="AlphaFoldDB" id="A0A5N5HC17"/>
<dbReference type="EMBL" id="SMOL01000160">
    <property type="protein sequence ID" value="KAB2625536.1"/>
    <property type="molecule type" value="Genomic_DNA"/>
</dbReference>